<dbReference type="RefSeq" id="XP_040703616.1">
    <property type="nucleotide sequence ID" value="XM_040841867.1"/>
</dbReference>
<dbReference type="Pfam" id="PF05199">
    <property type="entry name" value="GMC_oxred_C"/>
    <property type="match status" value="1"/>
</dbReference>
<evidence type="ECO:0000313" key="7">
    <source>
        <dbReference type="EMBL" id="OJJ59810.1"/>
    </source>
</evidence>
<evidence type="ECO:0000256" key="2">
    <source>
        <dbReference type="PIRSR" id="PIRSR000137-1"/>
    </source>
</evidence>
<evidence type="ECO:0000256" key="4">
    <source>
        <dbReference type="RuleBase" id="RU003968"/>
    </source>
</evidence>
<reference evidence="8" key="1">
    <citation type="journal article" date="2017" name="Genome Biol.">
        <title>Comparative genomics reveals high biological diversity and specific adaptations in the industrially and medically important fungal genus Aspergillus.</title>
        <authorList>
            <person name="de Vries R.P."/>
            <person name="Riley R."/>
            <person name="Wiebenga A."/>
            <person name="Aguilar-Osorio G."/>
            <person name="Amillis S."/>
            <person name="Uchima C.A."/>
            <person name="Anderluh G."/>
            <person name="Asadollahi M."/>
            <person name="Askin M."/>
            <person name="Barry K."/>
            <person name="Battaglia E."/>
            <person name="Bayram O."/>
            <person name="Benocci T."/>
            <person name="Braus-Stromeyer S.A."/>
            <person name="Caldana C."/>
            <person name="Canovas D."/>
            <person name="Cerqueira G.C."/>
            <person name="Chen F."/>
            <person name="Chen W."/>
            <person name="Choi C."/>
            <person name="Clum A."/>
            <person name="Dos Santos R.A."/>
            <person name="Damasio A.R."/>
            <person name="Diallinas G."/>
            <person name="Emri T."/>
            <person name="Fekete E."/>
            <person name="Flipphi M."/>
            <person name="Freyberg S."/>
            <person name="Gallo A."/>
            <person name="Gournas C."/>
            <person name="Habgood R."/>
            <person name="Hainaut M."/>
            <person name="Harispe M.L."/>
            <person name="Henrissat B."/>
            <person name="Hilden K.S."/>
            <person name="Hope R."/>
            <person name="Hossain A."/>
            <person name="Karabika E."/>
            <person name="Karaffa L."/>
            <person name="Karanyi Z."/>
            <person name="Krasevec N."/>
            <person name="Kuo A."/>
            <person name="Kusch H."/>
            <person name="LaButti K."/>
            <person name="Lagendijk E.L."/>
            <person name="Lapidus A."/>
            <person name="Levasseur A."/>
            <person name="Lindquist E."/>
            <person name="Lipzen A."/>
            <person name="Logrieco A.F."/>
            <person name="MacCabe A."/>
            <person name="Maekelae M.R."/>
            <person name="Malavazi I."/>
            <person name="Melin P."/>
            <person name="Meyer V."/>
            <person name="Mielnichuk N."/>
            <person name="Miskei M."/>
            <person name="Molnar A.P."/>
            <person name="Mule G."/>
            <person name="Ngan C.Y."/>
            <person name="Orejas M."/>
            <person name="Orosz E."/>
            <person name="Ouedraogo J.P."/>
            <person name="Overkamp K.M."/>
            <person name="Park H.-S."/>
            <person name="Perrone G."/>
            <person name="Piumi F."/>
            <person name="Punt P.J."/>
            <person name="Ram A.F."/>
            <person name="Ramon A."/>
            <person name="Rauscher S."/>
            <person name="Record E."/>
            <person name="Riano-Pachon D.M."/>
            <person name="Robert V."/>
            <person name="Roehrig J."/>
            <person name="Ruller R."/>
            <person name="Salamov A."/>
            <person name="Salih N.S."/>
            <person name="Samson R.A."/>
            <person name="Sandor E."/>
            <person name="Sanguinetti M."/>
            <person name="Schuetze T."/>
            <person name="Sepcic K."/>
            <person name="Shelest E."/>
            <person name="Sherlock G."/>
            <person name="Sophianopoulou V."/>
            <person name="Squina F.M."/>
            <person name="Sun H."/>
            <person name="Susca A."/>
            <person name="Todd R.B."/>
            <person name="Tsang A."/>
            <person name="Unkles S.E."/>
            <person name="van de Wiele N."/>
            <person name="van Rossen-Uffink D."/>
            <person name="Oliveira J.V."/>
            <person name="Vesth T.C."/>
            <person name="Visser J."/>
            <person name="Yu J.-H."/>
            <person name="Zhou M."/>
            <person name="Andersen M.R."/>
            <person name="Archer D.B."/>
            <person name="Baker S.E."/>
            <person name="Benoit I."/>
            <person name="Brakhage A.A."/>
            <person name="Braus G.H."/>
            <person name="Fischer R."/>
            <person name="Frisvad J.C."/>
            <person name="Goldman G.H."/>
            <person name="Houbraken J."/>
            <person name="Oakley B."/>
            <person name="Pocsi I."/>
            <person name="Scazzocchio C."/>
            <person name="Seiboth B."/>
            <person name="vanKuyk P.A."/>
            <person name="Wortman J."/>
            <person name="Dyer P.S."/>
            <person name="Grigoriev I.V."/>
        </authorList>
    </citation>
    <scope>NUCLEOTIDE SEQUENCE [LARGE SCALE GENOMIC DNA]</scope>
    <source>
        <strain evidence="8">CBS 593.65</strain>
    </source>
</reference>
<dbReference type="Gene3D" id="3.30.560.10">
    <property type="entry name" value="Glucose Oxidase, domain 3"/>
    <property type="match status" value="1"/>
</dbReference>
<feature type="active site" description="Proton donor" evidence="2">
    <location>
        <position position="493"/>
    </location>
</feature>
<dbReference type="STRING" id="1036612.A0A1L9TK59"/>
<sequence>MASPEADYIIVGGGLTGCAVASRLKQRNPSLDIVVLEAGPDASDNPNVKTFPGLFSLLDSELDWAYATTPQANTENRKHTVHAGKALGGGSTINFGGWSRGDSTDYDLWATTVKDSRWSFRGLLPYFRRSETFFDRSADPEYHGFEGPVRVTSVSASDPKRRYPLREPIMDAWVEIGEKHNSDVGSGQLSGIVEFLETWDGGERQAAYQAYSLDGVQCITDAAVRKVEFENGPDTQRKASAVLLTDGRRFTARREIILAAGALRTPQLLMLSGIGPTDALTKYGIHTTVNAPHVGKNLIDHFALYQLYKLRNPERGLALGSPVLSDPAFVKGLPTDWAVNQQVPREILESAVQKDKQRFGPDSDDSALIPGRPLVETLTVYAPAGIPNVPMDGSLIVTSVMLLAASSRGSVSICSADPADPPLVDSNYYDTETDRATLIHGARRTTRAMLDTDALKGYIECEVPPPGMSALSSRSSDAEFDARIRATGMAHHHPAGTAAMGRVVDGELRVYGVQGLRVVDASVLPVSIGGHPQATLYAVAEQAVDLILGIGY</sequence>
<dbReference type="AlphaFoldDB" id="A0A1L9TK59"/>
<evidence type="ECO:0000259" key="5">
    <source>
        <dbReference type="PROSITE" id="PS00623"/>
    </source>
</evidence>
<dbReference type="PROSITE" id="PS00624">
    <property type="entry name" value="GMC_OXRED_2"/>
    <property type="match status" value="1"/>
</dbReference>
<dbReference type="InterPro" id="IPR036188">
    <property type="entry name" value="FAD/NAD-bd_sf"/>
</dbReference>
<feature type="domain" description="Glucose-methanol-choline oxidoreductase N-terminal" evidence="5">
    <location>
        <begin position="84"/>
        <end position="107"/>
    </location>
</feature>
<keyword evidence="4" id="KW-0285">Flavoprotein</keyword>
<dbReference type="Pfam" id="PF00732">
    <property type="entry name" value="GMC_oxred_N"/>
    <property type="match status" value="1"/>
</dbReference>
<feature type="domain" description="Glucose-methanol-choline oxidoreductase N-terminal" evidence="6">
    <location>
        <begin position="261"/>
        <end position="275"/>
    </location>
</feature>
<evidence type="ECO:0000259" key="6">
    <source>
        <dbReference type="PROSITE" id="PS00624"/>
    </source>
</evidence>
<evidence type="ECO:0000256" key="3">
    <source>
        <dbReference type="PIRSR" id="PIRSR000137-2"/>
    </source>
</evidence>
<proteinExistence type="inferred from homology"/>
<gene>
    <name evidence="7" type="ORF">ASPSYDRAFT_149120</name>
</gene>
<feature type="active site" description="Proton acceptor" evidence="2">
    <location>
        <position position="531"/>
    </location>
</feature>
<dbReference type="SUPFAM" id="SSF54373">
    <property type="entry name" value="FAD-linked reductases, C-terminal domain"/>
    <property type="match status" value="1"/>
</dbReference>
<dbReference type="GO" id="GO:0016614">
    <property type="term" value="F:oxidoreductase activity, acting on CH-OH group of donors"/>
    <property type="evidence" value="ECO:0007669"/>
    <property type="project" value="InterPro"/>
</dbReference>
<dbReference type="PANTHER" id="PTHR11552">
    <property type="entry name" value="GLUCOSE-METHANOL-CHOLINE GMC OXIDOREDUCTASE"/>
    <property type="match status" value="1"/>
</dbReference>
<dbReference type="PIRSF" id="PIRSF000137">
    <property type="entry name" value="Alcohol_oxidase"/>
    <property type="match status" value="1"/>
</dbReference>
<dbReference type="OrthoDB" id="269227at2759"/>
<keyword evidence="3 4" id="KW-0274">FAD</keyword>
<dbReference type="GeneID" id="63757940"/>
<dbReference type="EMBL" id="KV878585">
    <property type="protein sequence ID" value="OJJ59810.1"/>
    <property type="molecule type" value="Genomic_DNA"/>
</dbReference>
<dbReference type="InterPro" id="IPR000172">
    <property type="entry name" value="GMC_OxRdtase_N"/>
</dbReference>
<organism evidence="7 8">
    <name type="scientific">Aspergillus sydowii CBS 593.65</name>
    <dbReference type="NCBI Taxonomy" id="1036612"/>
    <lineage>
        <taxon>Eukaryota</taxon>
        <taxon>Fungi</taxon>
        <taxon>Dikarya</taxon>
        <taxon>Ascomycota</taxon>
        <taxon>Pezizomycotina</taxon>
        <taxon>Eurotiomycetes</taxon>
        <taxon>Eurotiomycetidae</taxon>
        <taxon>Eurotiales</taxon>
        <taxon>Aspergillaceae</taxon>
        <taxon>Aspergillus</taxon>
        <taxon>Aspergillus subgen. Nidulantes</taxon>
    </lineage>
</organism>
<dbReference type="GO" id="GO:0050660">
    <property type="term" value="F:flavin adenine dinucleotide binding"/>
    <property type="evidence" value="ECO:0007669"/>
    <property type="project" value="InterPro"/>
</dbReference>
<dbReference type="Proteomes" id="UP000184356">
    <property type="component" value="Unassembled WGS sequence"/>
</dbReference>
<accession>A0A1L9TK59</accession>
<dbReference type="VEuPathDB" id="FungiDB:ASPSYDRAFT_149120"/>
<dbReference type="InterPro" id="IPR012132">
    <property type="entry name" value="GMC_OxRdtase"/>
</dbReference>
<protein>
    <recommendedName>
        <fullName evidence="5 6">Glucose-methanol-choline oxidoreductase N-terminal domain-containing protein</fullName>
    </recommendedName>
</protein>
<dbReference type="PROSITE" id="PS00623">
    <property type="entry name" value="GMC_OXRED_1"/>
    <property type="match status" value="1"/>
</dbReference>
<dbReference type="InterPro" id="IPR007867">
    <property type="entry name" value="GMC_OxRtase_C"/>
</dbReference>
<feature type="binding site" evidence="3">
    <location>
        <begin position="532"/>
        <end position="533"/>
    </location>
    <ligand>
        <name>FAD</name>
        <dbReference type="ChEBI" id="CHEBI:57692"/>
    </ligand>
</feature>
<dbReference type="Gene3D" id="3.50.50.60">
    <property type="entry name" value="FAD/NAD(P)-binding domain"/>
    <property type="match status" value="1"/>
</dbReference>
<comment type="cofactor">
    <cofactor evidence="3">
        <name>FAD</name>
        <dbReference type="ChEBI" id="CHEBI:57692"/>
    </cofactor>
</comment>
<feature type="binding site" evidence="3">
    <location>
        <position position="224"/>
    </location>
    <ligand>
        <name>FAD</name>
        <dbReference type="ChEBI" id="CHEBI:57692"/>
    </ligand>
</feature>
<keyword evidence="8" id="KW-1185">Reference proteome</keyword>
<dbReference type="SUPFAM" id="SSF51905">
    <property type="entry name" value="FAD/NAD(P)-binding domain"/>
    <property type="match status" value="1"/>
</dbReference>
<name>A0A1L9TK59_9EURO</name>
<evidence type="ECO:0000313" key="8">
    <source>
        <dbReference type="Proteomes" id="UP000184356"/>
    </source>
</evidence>
<comment type="similarity">
    <text evidence="1 4">Belongs to the GMC oxidoreductase family.</text>
</comment>
<evidence type="ECO:0000256" key="1">
    <source>
        <dbReference type="ARBA" id="ARBA00010790"/>
    </source>
</evidence>
<dbReference type="PANTHER" id="PTHR11552:SF123">
    <property type="entry name" value="GMC OXIDOREDUCTASE (AFU_ORTHOLOGUE AFUA_2G01770)-RELATED"/>
    <property type="match status" value="1"/>
</dbReference>